<dbReference type="eggNOG" id="ENOG50331HH">
    <property type="taxonomic scope" value="Bacteria"/>
</dbReference>
<sequence length="239" mass="27067">MRCHDERVLLAYLDESYTDDRYYIVAFIIDEADLGLLEEARGRMDDFIAGFGISRGTEMHAHSLMTGRDGFEPVSKAVRARIRIMQQWMTELAGLPAVVVVRGVDVPRLNARYKYPDPPHRVVLQHILEDVNAYARQRVTTVRIVADEVPGQVAHAEDMVRYQIAGTPGYKSSTLQAVVPPLAFEDSASMPGLQAADGIAYLYRRLDAHTETDPRVAKSVRALWQTLEPVIYKVWRWDP</sequence>
<reference evidence="1 2" key="1">
    <citation type="journal article" date="2008" name="J. Bacteriol.">
        <title>Genome of the actinomycete plant pathogen Clavibacter michiganensis subsp. sepedonicus suggests recent niche adaptation.</title>
        <authorList>
            <person name="Bentley S.D."/>
            <person name="Corton C."/>
            <person name="Brown S.E."/>
            <person name="Barron A."/>
            <person name="Clark L."/>
            <person name="Doggett J."/>
            <person name="Harris B."/>
            <person name="Ormond D."/>
            <person name="Quail M.A."/>
            <person name="May G."/>
            <person name="Francis D."/>
            <person name="Knudson D."/>
            <person name="Parkhill J."/>
            <person name="Ishimaru C.A."/>
        </authorList>
    </citation>
    <scope>NUCLEOTIDE SEQUENCE [LARGE SCALE GENOMIC DNA]</scope>
    <source>
        <strain evidence="2">ATCC 33113 / DSM 20744 / JCM 9667 / LMG 2889 / ICMP 2535 / C-1</strain>
    </source>
</reference>
<dbReference type="EMBL" id="AM849036">
    <property type="protein sequence ID" value="CAQ03309.1"/>
    <property type="molecule type" value="Genomic_DNA"/>
</dbReference>
<dbReference type="AlphaFoldDB" id="B0RJB9"/>
<dbReference type="InterPro" id="IPR024524">
    <property type="entry name" value="DUF3800"/>
</dbReference>
<dbReference type="KEGG" id="cms:pCSL0066"/>
<dbReference type="HOGENOM" id="CLU_096807_0_0_11"/>
<accession>B0RJB9</accession>
<evidence type="ECO:0000313" key="2">
    <source>
        <dbReference type="Proteomes" id="UP000001318"/>
    </source>
</evidence>
<keyword evidence="2" id="KW-1185">Reference proteome</keyword>
<keyword evidence="1" id="KW-0614">Plasmid</keyword>
<organism evidence="1 2">
    <name type="scientific">Clavibacter sepedonicus</name>
    <name type="common">Clavibacter michiganensis subsp. sepedonicus</name>
    <dbReference type="NCBI Taxonomy" id="31964"/>
    <lineage>
        <taxon>Bacteria</taxon>
        <taxon>Bacillati</taxon>
        <taxon>Actinomycetota</taxon>
        <taxon>Actinomycetes</taxon>
        <taxon>Micrococcales</taxon>
        <taxon>Microbacteriaceae</taxon>
        <taxon>Clavibacter</taxon>
    </lineage>
</organism>
<name>B0RJB9_CLASE</name>
<dbReference type="Proteomes" id="UP000001318">
    <property type="component" value="Plasmid pCSL1"/>
</dbReference>
<gene>
    <name evidence="1" type="ordered locus">pCSL0066</name>
</gene>
<dbReference type="Pfam" id="PF12686">
    <property type="entry name" value="DUF3800"/>
    <property type="match status" value="1"/>
</dbReference>
<proteinExistence type="predicted"/>
<protein>
    <submittedName>
        <fullName evidence="1">Uncharacterized protein</fullName>
    </submittedName>
</protein>
<evidence type="ECO:0000313" key="1">
    <source>
        <dbReference type="EMBL" id="CAQ03309.1"/>
    </source>
</evidence>
<geneLocation type="plasmid" evidence="1 2">
    <name>pCSL1</name>
</geneLocation>